<dbReference type="Gene3D" id="3.20.20.80">
    <property type="entry name" value="Glycosidases"/>
    <property type="match status" value="1"/>
</dbReference>
<accession>Q3AQT6</accession>
<dbReference type="GO" id="GO:0009313">
    <property type="term" value="P:oligosaccharide catabolic process"/>
    <property type="evidence" value="ECO:0007669"/>
    <property type="project" value="TreeGrafter"/>
</dbReference>
<protein>
    <submittedName>
        <fullName evidence="1">Alpha-amylase family protein</fullName>
    </submittedName>
</protein>
<dbReference type="PANTHER" id="PTHR10357">
    <property type="entry name" value="ALPHA-AMYLASE FAMILY MEMBER"/>
    <property type="match status" value="1"/>
</dbReference>
<sequence length="661" mass="74632">MSTSPNNAPCKATCTVQTPHLDLLLQTLESLTPKQPAQPAPPALSQQPYRVPTLWQSDNVGVEVIEPAEYYARCIRSLLDSAHKAQPQDIDGDWKRHAVVYNLFIRLTTAFDHNGDGELSNEPMECGFRETGTLLKAIALLPYIERLGANTLYLLPLTAIGEQNRKGSLGSPYAVKNPRTLDPMLAEPALGLSAEILLKAFVEAAHLRNMRVVFEFVFRTTAVDSDWVREHPEWFYWLKESEANETFGAPYFEQERLNAIYAAVDRNDMNNLPAPDEAYRAKFVAPPQQVVERDGALVGMQKDGTTCRIASAFSDWPPDDRQPAWSDVTYLKMHQHEGFNYMAYNTIRMYDSTLERPEYRTTNLWETLISIIPEFQDEYHIDGAMIDMGHALPAPLKQTIVERARAKRPDFAFWDENFNPSVEIREHGFDAVFGSLPFVVHDIIFIRGLLNHLNRIGVALPFFGTGENHNTPRVCFRYPKQAAGRSLATFIFTLSAILPSLPFLQSGMELCEWHPVNLGLNFTDEDRATYPSETLPLFSPRAYDWEKSNNLEPLNHYIKRLLTVRERYLDVVLCGDAGSIGVPYVSHPELFAVMRSAGGKSLLFVGNSNLTESRTGMLEFSVEQASLVELISERPYTITNHRLEVSCTAGECLLFEIPSFS</sequence>
<dbReference type="eggNOG" id="COG0366">
    <property type="taxonomic scope" value="Bacteria"/>
</dbReference>
<evidence type="ECO:0000313" key="1">
    <source>
        <dbReference type="EMBL" id="ABB28639.1"/>
    </source>
</evidence>
<reference evidence="1" key="1">
    <citation type="submission" date="2005-08" db="EMBL/GenBank/DDBJ databases">
        <title>Complete sequence of Chlorobium chlorochromatii CaD3.</title>
        <authorList>
            <person name="Copeland A."/>
            <person name="Lucas S."/>
            <person name="Lapidus A."/>
            <person name="Barry K."/>
            <person name="Detter J.C."/>
            <person name="Glavina T."/>
            <person name="Hammon N."/>
            <person name="Israni S."/>
            <person name="Pitluck S."/>
            <person name="Bryant D."/>
            <person name="Schmutz J."/>
            <person name="Larimer F."/>
            <person name="Land M."/>
            <person name="Kyrpides N."/>
            <person name="Ivanova N."/>
            <person name="Richardson P."/>
        </authorList>
    </citation>
    <scope>NUCLEOTIDE SEQUENCE [LARGE SCALE GENOMIC DNA]</scope>
    <source>
        <strain evidence="1">CaD3</strain>
    </source>
</reference>
<dbReference type="PANTHER" id="PTHR10357:SF179">
    <property type="entry name" value="NEUTRAL AND BASIC AMINO ACID TRANSPORT PROTEIN RBAT"/>
    <property type="match status" value="1"/>
</dbReference>
<dbReference type="CAZy" id="GH13">
    <property type="family name" value="Glycoside Hydrolase Family 13"/>
</dbReference>
<name>Q3AQT6_CHLCH</name>
<dbReference type="KEGG" id="cch:Cag_1381"/>
<dbReference type="HOGENOM" id="CLU_399419_0_0_10"/>
<dbReference type="SUPFAM" id="SSF51445">
    <property type="entry name" value="(Trans)glycosidases"/>
    <property type="match status" value="1"/>
</dbReference>
<dbReference type="STRING" id="340177.Cag_1381"/>
<proteinExistence type="predicted"/>
<dbReference type="EMBL" id="CP000108">
    <property type="protein sequence ID" value="ABB28639.1"/>
    <property type="molecule type" value="Genomic_DNA"/>
</dbReference>
<dbReference type="OrthoDB" id="9805159at2"/>
<dbReference type="AlphaFoldDB" id="Q3AQT6"/>
<organism evidence="1">
    <name type="scientific">Chlorobium chlorochromatii (strain CaD3)</name>
    <dbReference type="NCBI Taxonomy" id="340177"/>
    <lineage>
        <taxon>Bacteria</taxon>
        <taxon>Pseudomonadati</taxon>
        <taxon>Chlorobiota</taxon>
        <taxon>Chlorobiia</taxon>
        <taxon>Chlorobiales</taxon>
        <taxon>Chlorobiaceae</taxon>
        <taxon>Chlorobium/Pelodictyon group</taxon>
        <taxon>Chlorobium</taxon>
    </lineage>
</organism>
<gene>
    <name evidence="1" type="ordered locus">Cag_1381</name>
</gene>
<dbReference type="InterPro" id="IPR017853">
    <property type="entry name" value="GH"/>
</dbReference>
<dbReference type="GO" id="GO:0004556">
    <property type="term" value="F:alpha-amylase activity"/>
    <property type="evidence" value="ECO:0007669"/>
    <property type="project" value="TreeGrafter"/>
</dbReference>